<dbReference type="InterPro" id="IPR043504">
    <property type="entry name" value="Peptidase_S1_PA_chymotrypsin"/>
</dbReference>
<dbReference type="AlphaFoldDB" id="A0A8I6RJ56"/>
<dbReference type="PANTHER" id="PTHR24252:SF7">
    <property type="entry name" value="HYALIN"/>
    <property type="match status" value="1"/>
</dbReference>
<evidence type="ECO:0000256" key="1">
    <source>
        <dbReference type="ARBA" id="ARBA00023157"/>
    </source>
</evidence>
<reference evidence="3" key="1">
    <citation type="submission" date="2022-01" db="UniProtKB">
        <authorList>
            <consortium name="EnsemblMetazoa"/>
        </authorList>
    </citation>
    <scope>IDENTIFICATION</scope>
</reference>
<evidence type="ECO:0000313" key="3">
    <source>
        <dbReference type="EnsemblMetazoa" id="XP_014246322.1"/>
    </source>
</evidence>
<dbReference type="OrthoDB" id="10061449at2759"/>
<dbReference type="PROSITE" id="PS50240">
    <property type="entry name" value="TRYPSIN_DOM"/>
    <property type="match status" value="1"/>
</dbReference>
<dbReference type="InterPro" id="IPR001254">
    <property type="entry name" value="Trypsin_dom"/>
</dbReference>
<dbReference type="SMART" id="SM00020">
    <property type="entry name" value="Tryp_SPc"/>
    <property type="match status" value="1"/>
</dbReference>
<name>A0A8I6RJ56_CIMLE</name>
<accession>A0A8I6RJ56</accession>
<dbReference type="InterPro" id="IPR018114">
    <property type="entry name" value="TRYPSIN_HIS"/>
</dbReference>
<dbReference type="RefSeq" id="XP_014246322.1">
    <property type="nucleotide sequence ID" value="XM_014390836.1"/>
</dbReference>
<proteinExistence type="predicted"/>
<dbReference type="Gene3D" id="2.40.10.10">
    <property type="entry name" value="Trypsin-like serine proteases"/>
    <property type="match status" value="1"/>
</dbReference>
<dbReference type="KEGG" id="clec:106664818"/>
<dbReference type="Pfam" id="PF00089">
    <property type="entry name" value="Trypsin"/>
    <property type="match status" value="1"/>
</dbReference>
<evidence type="ECO:0000259" key="2">
    <source>
        <dbReference type="PROSITE" id="PS50240"/>
    </source>
</evidence>
<dbReference type="PROSITE" id="PS00134">
    <property type="entry name" value="TRYPSIN_HIS"/>
    <property type="match status" value="1"/>
</dbReference>
<keyword evidence="4" id="KW-1185">Reference proteome</keyword>
<sequence length="320" mass="34626">MSEVHMYENRQQSSSTLLVKLLFILLIGDRYLLASSEEGGKIIGGRKARKGEFPSTVCYDGNARCGGTLVTLDKVISAGHCFNIDGTLVDASQVIIIAGVVNLNDKSGSKQESVVKEYKIHEKFERRQLRFGGHYVLYDIALAILKNPFVPSDTVKPVSFPASDPAGMQKFVQKLRTSNEICFATGYGVVAMQGKDRVVSDDLKVAEVRLLPQIECRLLSEMADFEICGSAVRGNEQTAPGDSGSTFLCSGSFIGLTKGSKSFDLNGKQITLLIFTLVGPSMDYFGLTGSVQGGGGSSTLQLHPVIFLSLLITSIYVSWN</sequence>
<dbReference type="Proteomes" id="UP000494040">
    <property type="component" value="Unassembled WGS sequence"/>
</dbReference>
<dbReference type="InterPro" id="IPR009003">
    <property type="entry name" value="Peptidase_S1_PA"/>
</dbReference>
<protein>
    <recommendedName>
        <fullName evidence="2">Peptidase S1 domain-containing protein</fullName>
    </recommendedName>
</protein>
<feature type="domain" description="Peptidase S1" evidence="2">
    <location>
        <begin position="42"/>
        <end position="320"/>
    </location>
</feature>
<dbReference type="PANTHER" id="PTHR24252">
    <property type="entry name" value="ACROSIN-RELATED"/>
    <property type="match status" value="1"/>
</dbReference>
<evidence type="ECO:0000313" key="4">
    <source>
        <dbReference type="Proteomes" id="UP000494040"/>
    </source>
</evidence>
<dbReference type="GO" id="GO:0006508">
    <property type="term" value="P:proteolysis"/>
    <property type="evidence" value="ECO:0007669"/>
    <property type="project" value="InterPro"/>
</dbReference>
<dbReference type="SUPFAM" id="SSF50494">
    <property type="entry name" value="Trypsin-like serine proteases"/>
    <property type="match status" value="1"/>
</dbReference>
<dbReference type="EnsemblMetazoa" id="XM_014390836.1">
    <property type="protein sequence ID" value="XP_014246322.1"/>
    <property type="gene ID" value="LOC106664818"/>
</dbReference>
<dbReference type="GO" id="GO:0004252">
    <property type="term" value="F:serine-type endopeptidase activity"/>
    <property type="evidence" value="ECO:0007669"/>
    <property type="project" value="InterPro"/>
</dbReference>
<dbReference type="GeneID" id="106664818"/>
<organism evidence="3 4">
    <name type="scientific">Cimex lectularius</name>
    <name type="common">Bed bug</name>
    <name type="synonym">Acanthia lectularia</name>
    <dbReference type="NCBI Taxonomy" id="79782"/>
    <lineage>
        <taxon>Eukaryota</taxon>
        <taxon>Metazoa</taxon>
        <taxon>Ecdysozoa</taxon>
        <taxon>Arthropoda</taxon>
        <taxon>Hexapoda</taxon>
        <taxon>Insecta</taxon>
        <taxon>Pterygota</taxon>
        <taxon>Neoptera</taxon>
        <taxon>Paraneoptera</taxon>
        <taxon>Hemiptera</taxon>
        <taxon>Heteroptera</taxon>
        <taxon>Panheteroptera</taxon>
        <taxon>Cimicomorpha</taxon>
        <taxon>Cimicidae</taxon>
        <taxon>Cimex</taxon>
    </lineage>
</organism>
<keyword evidence="1" id="KW-1015">Disulfide bond</keyword>